<name>A0ABT2ZID8_9RHOB</name>
<evidence type="ECO:0000256" key="1">
    <source>
        <dbReference type="SAM" id="SignalP"/>
    </source>
</evidence>
<comment type="caution">
    <text evidence="2">The sequence shown here is derived from an EMBL/GenBank/DDBJ whole genome shotgun (WGS) entry which is preliminary data.</text>
</comment>
<dbReference type="RefSeq" id="WP_263738082.1">
    <property type="nucleotide sequence ID" value="NZ_JAOWKZ010000001.1"/>
</dbReference>
<dbReference type="Gene3D" id="3.30.310.70">
    <property type="entry name" value="TT1751-like domain"/>
    <property type="match status" value="1"/>
</dbReference>
<organism evidence="2 3">
    <name type="scientific">Albidovulum litorale</name>
    <dbReference type="NCBI Taxonomy" id="2984134"/>
    <lineage>
        <taxon>Bacteria</taxon>
        <taxon>Pseudomonadati</taxon>
        <taxon>Pseudomonadota</taxon>
        <taxon>Alphaproteobacteria</taxon>
        <taxon>Rhodobacterales</taxon>
        <taxon>Paracoccaceae</taxon>
        <taxon>Albidovulum</taxon>
    </lineage>
</organism>
<feature type="signal peptide" evidence="1">
    <location>
        <begin position="1"/>
        <end position="21"/>
    </location>
</feature>
<reference evidence="2 3" key="1">
    <citation type="submission" date="2022-10" db="EMBL/GenBank/DDBJ databases">
        <title>Defluviimonas sp. nov., isolated from ocean surface sediments.</title>
        <authorList>
            <person name="He W."/>
            <person name="Wang L."/>
            <person name="Zhang D.-F."/>
        </authorList>
    </citation>
    <scope>NUCLEOTIDE SEQUENCE [LARGE SCALE GENOMIC DNA]</scope>
    <source>
        <strain evidence="2 3">WL0050</strain>
    </source>
</reference>
<dbReference type="Proteomes" id="UP001652564">
    <property type="component" value="Unassembled WGS sequence"/>
</dbReference>
<dbReference type="SUPFAM" id="SSF103247">
    <property type="entry name" value="TT1751-like"/>
    <property type="match status" value="1"/>
</dbReference>
<feature type="chain" id="PRO_5046900935" evidence="1">
    <location>
        <begin position="22"/>
        <end position="145"/>
    </location>
</feature>
<dbReference type="EMBL" id="JAOWKZ010000001">
    <property type="protein sequence ID" value="MCV2870882.1"/>
    <property type="molecule type" value="Genomic_DNA"/>
</dbReference>
<gene>
    <name evidence="2" type="ORF">OEZ71_01075</name>
</gene>
<protein>
    <submittedName>
        <fullName evidence="2">DUF302 domain-containing protein</fullName>
    </submittedName>
</protein>
<sequence>MLKLGKASLIAIALSCGTAVAQEATTYPFEGSFEDATFAVENAIIGQGLVIDYTSHVGEMLARTGADVGSDVKIFDAADVFLFCSAVLSRKVMEADPMNIAHCPYGIFVTDSDGAVQIGYRHFPDGPMDEVEALLDTIARDAAGL</sequence>
<dbReference type="InterPro" id="IPR035923">
    <property type="entry name" value="TT1751-like_sf"/>
</dbReference>
<keyword evidence="3" id="KW-1185">Reference proteome</keyword>
<proteinExistence type="predicted"/>
<keyword evidence="1" id="KW-0732">Signal</keyword>
<accession>A0ABT2ZID8</accession>
<evidence type="ECO:0000313" key="3">
    <source>
        <dbReference type="Proteomes" id="UP001652564"/>
    </source>
</evidence>
<evidence type="ECO:0000313" key="2">
    <source>
        <dbReference type="EMBL" id="MCV2870882.1"/>
    </source>
</evidence>